<feature type="coiled-coil region" evidence="1">
    <location>
        <begin position="24"/>
        <end position="51"/>
    </location>
</feature>
<sequence length="60" mass="7240">MADLPSDRRRAHAERMLARAWRRHRQALKLLEKWKLKLAELDREGIEARQAKLWADDHPE</sequence>
<accession>A0A7W7ZIU5</accession>
<evidence type="ECO:0000313" key="2">
    <source>
        <dbReference type="EMBL" id="MBB5060712.1"/>
    </source>
</evidence>
<keyword evidence="1" id="KW-0175">Coiled coil</keyword>
<organism evidence="2 3">
    <name type="scientific">Granulicella aggregans</name>
    <dbReference type="NCBI Taxonomy" id="474949"/>
    <lineage>
        <taxon>Bacteria</taxon>
        <taxon>Pseudomonadati</taxon>
        <taxon>Acidobacteriota</taxon>
        <taxon>Terriglobia</taxon>
        <taxon>Terriglobales</taxon>
        <taxon>Acidobacteriaceae</taxon>
        <taxon>Granulicella</taxon>
    </lineage>
</organism>
<dbReference type="AlphaFoldDB" id="A0A7W7ZIU5"/>
<gene>
    <name evidence="2" type="ORF">HDF16_005448</name>
</gene>
<name>A0A7W7ZIU5_9BACT</name>
<keyword evidence="3" id="KW-1185">Reference proteome</keyword>
<dbReference type="Proteomes" id="UP000540989">
    <property type="component" value="Unassembled WGS sequence"/>
</dbReference>
<comment type="caution">
    <text evidence="2">The sequence shown here is derived from an EMBL/GenBank/DDBJ whole genome shotgun (WGS) entry which is preliminary data.</text>
</comment>
<dbReference type="EMBL" id="JACHIP010000018">
    <property type="protein sequence ID" value="MBB5060712.1"/>
    <property type="molecule type" value="Genomic_DNA"/>
</dbReference>
<reference evidence="2 3" key="1">
    <citation type="submission" date="2020-08" db="EMBL/GenBank/DDBJ databases">
        <title>Genomic Encyclopedia of Type Strains, Phase IV (KMG-V): Genome sequencing to study the core and pangenomes of soil and plant-associated prokaryotes.</title>
        <authorList>
            <person name="Whitman W."/>
        </authorList>
    </citation>
    <scope>NUCLEOTIDE SEQUENCE [LARGE SCALE GENOMIC DNA]</scope>
    <source>
        <strain evidence="2 3">M8UP14</strain>
    </source>
</reference>
<evidence type="ECO:0000313" key="3">
    <source>
        <dbReference type="Proteomes" id="UP000540989"/>
    </source>
</evidence>
<evidence type="ECO:0000256" key="1">
    <source>
        <dbReference type="SAM" id="Coils"/>
    </source>
</evidence>
<protein>
    <submittedName>
        <fullName evidence="2">Uncharacterized protein</fullName>
    </submittedName>
</protein>
<proteinExistence type="predicted"/>